<evidence type="ECO:0000313" key="1">
    <source>
        <dbReference type="EMBL" id="KFB75416.1"/>
    </source>
</evidence>
<dbReference type="EMBL" id="JDST02000088">
    <property type="protein sequence ID" value="KFB75416.1"/>
    <property type="molecule type" value="Genomic_DNA"/>
</dbReference>
<reference evidence="1" key="1">
    <citation type="submission" date="2014-02" db="EMBL/GenBank/DDBJ databases">
        <title>Expanding our view of genomic diversity in Candidatus Accumulibacter clades.</title>
        <authorList>
            <person name="Skennerton C.T."/>
            <person name="Barr J.J."/>
            <person name="Slater F.R."/>
            <person name="Bond P.L."/>
            <person name="Tyson G.W."/>
        </authorList>
    </citation>
    <scope>NUCLEOTIDE SEQUENCE [LARGE SCALE GENOMIC DNA]</scope>
</reference>
<protein>
    <recommendedName>
        <fullName evidence="3">DUF2946 domain-containing protein</fullName>
    </recommendedName>
</protein>
<keyword evidence="2" id="KW-1185">Reference proteome</keyword>
<evidence type="ECO:0000313" key="2">
    <source>
        <dbReference type="Proteomes" id="UP000021315"/>
    </source>
</evidence>
<evidence type="ECO:0008006" key="3">
    <source>
        <dbReference type="Google" id="ProtNLM"/>
    </source>
</evidence>
<gene>
    <name evidence="1" type="ORF">AW06_003530</name>
</gene>
<accession>A0A080M2U2</accession>
<dbReference type="Proteomes" id="UP000021315">
    <property type="component" value="Unassembled WGS sequence"/>
</dbReference>
<name>A0A080M2U2_9PROT</name>
<dbReference type="STRING" id="1453999.AW06_003530"/>
<organism evidence="1 2">
    <name type="scientific">Candidatus Accumulibacter cognatus</name>
    <dbReference type="NCBI Taxonomy" id="2954383"/>
    <lineage>
        <taxon>Bacteria</taxon>
        <taxon>Pseudomonadati</taxon>
        <taxon>Pseudomonadota</taxon>
        <taxon>Betaproteobacteria</taxon>
        <taxon>Candidatus Accumulibacter</taxon>
    </lineage>
</organism>
<sequence length="126" mass="13774">MKPFARRRQASSTLLRQRAAAMLRNILAVVMALLLLGVQHEARWHDLKHLAEWRQAMQEKGLQDPDSDALCVECLLLATVANAAPAGHPPPFDQTLGDFVLADARAAIRPAGVPAYYSSRAPPAQL</sequence>
<dbReference type="AlphaFoldDB" id="A0A080M2U2"/>
<proteinExistence type="predicted"/>
<comment type="caution">
    <text evidence="1">The sequence shown here is derived from an EMBL/GenBank/DDBJ whole genome shotgun (WGS) entry which is preliminary data.</text>
</comment>
<dbReference type="RefSeq" id="WP_273704792.1">
    <property type="nucleotide sequence ID" value="NZ_JDST02000088.1"/>
</dbReference>